<keyword evidence="4 7" id="KW-0067">ATP-binding</keyword>
<comment type="caution">
    <text evidence="8">The sequence shown here is derived from an EMBL/GenBank/DDBJ whole genome shotgun (WGS) entry which is preliminary data.</text>
</comment>
<dbReference type="OrthoDB" id="9766019at2"/>
<dbReference type="Gene3D" id="3.30.420.40">
    <property type="match status" value="2"/>
</dbReference>
<dbReference type="GO" id="GO:0140662">
    <property type="term" value="F:ATP-dependent protein folding chaperone"/>
    <property type="evidence" value="ECO:0007669"/>
    <property type="project" value="InterPro"/>
</dbReference>
<reference evidence="9" key="1">
    <citation type="submission" date="2019-04" db="EMBL/GenBank/DDBJ databases">
        <title>Nocardioides xinjiangensis sp. nov.</title>
        <authorList>
            <person name="Liu S."/>
        </authorList>
    </citation>
    <scope>NUCLEOTIDE SEQUENCE [LARGE SCALE GENOMIC DNA]</scope>
    <source>
        <strain evidence="9">18</strain>
    </source>
</reference>
<accession>A0A4S8QDJ9</accession>
<dbReference type="SUPFAM" id="SSF53067">
    <property type="entry name" value="Actin-like ATPase domain"/>
    <property type="match status" value="2"/>
</dbReference>
<reference evidence="8 9" key="2">
    <citation type="submission" date="2019-05" db="EMBL/GenBank/DDBJ databases">
        <title>Glycomyces buryatensis sp. nov.</title>
        <authorList>
            <person name="Nikitina E."/>
        </authorList>
    </citation>
    <scope>NUCLEOTIDE SEQUENCE [LARGE SCALE GENOMIC DNA]</scope>
    <source>
        <strain evidence="8 9">18</strain>
    </source>
</reference>
<evidence type="ECO:0000256" key="4">
    <source>
        <dbReference type="ARBA" id="ARBA00022840"/>
    </source>
</evidence>
<dbReference type="Gene3D" id="2.60.34.10">
    <property type="entry name" value="Substrate Binding Domain Of DNAk, Chain A, domain 1"/>
    <property type="match status" value="1"/>
</dbReference>
<evidence type="ECO:0000256" key="6">
    <source>
        <dbReference type="ARBA" id="ARBA00023186"/>
    </source>
</evidence>
<dbReference type="EMBL" id="STGY01000024">
    <property type="protein sequence ID" value="THV42458.1"/>
    <property type="molecule type" value="Genomic_DNA"/>
</dbReference>
<dbReference type="AlphaFoldDB" id="A0A4S8QDJ9"/>
<comment type="similarity">
    <text evidence="1 7">Belongs to the heat shock protein 70 family.</text>
</comment>
<evidence type="ECO:0000256" key="7">
    <source>
        <dbReference type="RuleBase" id="RU003322"/>
    </source>
</evidence>
<dbReference type="PROSITE" id="PS00297">
    <property type="entry name" value="HSP70_1"/>
    <property type="match status" value="1"/>
</dbReference>
<organism evidence="8 9">
    <name type="scientific">Glycomyces buryatensis</name>
    <dbReference type="NCBI Taxonomy" id="2570927"/>
    <lineage>
        <taxon>Bacteria</taxon>
        <taxon>Bacillati</taxon>
        <taxon>Actinomycetota</taxon>
        <taxon>Actinomycetes</taxon>
        <taxon>Glycomycetales</taxon>
        <taxon>Glycomycetaceae</taxon>
        <taxon>Glycomyces</taxon>
    </lineage>
</organism>
<evidence type="ECO:0000256" key="3">
    <source>
        <dbReference type="ARBA" id="ARBA00022741"/>
    </source>
</evidence>
<keyword evidence="3 7" id="KW-0547">Nucleotide-binding</keyword>
<name>A0A4S8QDJ9_9ACTN</name>
<dbReference type="RefSeq" id="WP_136533672.1">
    <property type="nucleotide sequence ID" value="NZ_STGY01000024.1"/>
</dbReference>
<evidence type="ECO:0000313" key="8">
    <source>
        <dbReference type="EMBL" id="THV42458.1"/>
    </source>
</evidence>
<gene>
    <name evidence="8" type="ORF">FAB82_06175</name>
</gene>
<evidence type="ECO:0000313" key="9">
    <source>
        <dbReference type="Proteomes" id="UP000308760"/>
    </source>
</evidence>
<dbReference type="InterPro" id="IPR043129">
    <property type="entry name" value="ATPase_NBD"/>
</dbReference>
<evidence type="ECO:0000256" key="2">
    <source>
        <dbReference type="ARBA" id="ARBA00022553"/>
    </source>
</evidence>
<sequence length="500" mass="54394">MTMGIDLGTTYSACATVHEDGVPEILEGESGRLTPSVVFFDGSQPLVGVTAKNMAAVDPGNYVELVKRRMGTRTVVHTDEDDKDYFPEEISAVILRHLAQNASRHLGTEDKDVVVTVPAYFDDAARTATKDAAKIAGLNVKRLINEPTAAGIAYGVAKNKEGTYLVYDLGGGTFDVTVMKVSEAGIDVIATGGNRSLGGFDFDNLLMMRVKEDVEGQGGPDLLDTGALEATLRGSCEEAKRRLTQLSKTTVNTTADGRVYRTPITRDDFESASASLLRRTEDIVEEVLDEAGMSWKDIDDTLLVGGSTRMPMVAAMVERLSGSRPRADANPDEVVAIGAALLAASLDADEAGARRTTPLVSDVTSHGMGMLVQDPHTKQLYNSVIIPKNSKIPCEYRDTFFTVVDRQEKLDFEITEGDSREVEDVEVHHVDTLKLLPGLPEESPIRVTMQYDVDGTIHAEVYDVTNDRPLGDFHLPRPNNMTSDQVAQAVDRLRSMPEEE</sequence>
<keyword evidence="2" id="KW-0597">Phosphoprotein</keyword>
<dbReference type="PROSITE" id="PS00329">
    <property type="entry name" value="HSP70_2"/>
    <property type="match status" value="1"/>
</dbReference>
<dbReference type="Pfam" id="PF00012">
    <property type="entry name" value="HSP70"/>
    <property type="match status" value="1"/>
</dbReference>
<dbReference type="SUPFAM" id="SSF100920">
    <property type="entry name" value="Heat shock protein 70kD (HSP70), peptide-binding domain"/>
    <property type="match status" value="1"/>
</dbReference>
<dbReference type="CDD" id="cd24029">
    <property type="entry name" value="ASKHA_NBD_HSP70_DnaK_HscA_HscC"/>
    <property type="match status" value="1"/>
</dbReference>
<keyword evidence="9" id="KW-1185">Reference proteome</keyword>
<proteinExistence type="inferred from homology"/>
<dbReference type="InterPro" id="IPR013126">
    <property type="entry name" value="Hsp_70_fam"/>
</dbReference>
<evidence type="ECO:0000256" key="5">
    <source>
        <dbReference type="ARBA" id="ARBA00023016"/>
    </source>
</evidence>
<dbReference type="InterPro" id="IPR029047">
    <property type="entry name" value="HSP70_peptide-bd_sf"/>
</dbReference>
<evidence type="ECO:0000256" key="1">
    <source>
        <dbReference type="ARBA" id="ARBA00007381"/>
    </source>
</evidence>
<dbReference type="InterPro" id="IPR018181">
    <property type="entry name" value="Heat_shock_70_CS"/>
</dbReference>
<keyword evidence="6" id="KW-0143">Chaperone</keyword>
<dbReference type="GO" id="GO:0005524">
    <property type="term" value="F:ATP binding"/>
    <property type="evidence" value="ECO:0007669"/>
    <property type="project" value="UniProtKB-KW"/>
</dbReference>
<keyword evidence="5" id="KW-0346">Stress response</keyword>
<dbReference type="Gene3D" id="3.90.640.10">
    <property type="entry name" value="Actin, Chain A, domain 4"/>
    <property type="match status" value="1"/>
</dbReference>
<dbReference type="Proteomes" id="UP000308760">
    <property type="component" value="Unassembled WGS sequence"/>
</dbReference>
<dbReference type="PRINTS" id="PR00301">
    <property type="entry name" value="HEATSHOCK70"/>
</dbReference>
<protein>
    <submittedName>
        <fullName evidence="8">Hsp70 family protein</fullName>
    </submittedName>
</protein>
<dbReference type="PANTHER" id="PTHR19375">
    <property type="entry name" value="HEAT SHOCK PROTEIN 70KDA"/>
    <property type="match status" value="1"/>
</dbReference>
<dbReference type="FunFam" id="3.30.420.40:FF:000071">
    <property type="entry name" value="Molecular chaperone DnaK"/>
    <property type="match status" value="1"/>
</dbReference>